<protein>
    <submittedName>
        <fullName evidence="2">Uncharacterized protein</fullName>
    </submittedName>
</protein>
<dbReference type="Proteomes" id="UP001431783">
    <property type="component" value="Unassembled WGS sequence"/>
</dbReference>
<dbReference type="AlphaFoldDB" id="A0AAW1UWP6"/>
<feature type="compositionally biased region" description="Polar residues" evidence="1">
    <location>
        <begin position="196"/>
        <end position="210"/>
    </location>
</feature>
<evidence type="ECO:0000256" key="1">
    <source>
        <dbReference type="SAM" id="MobiDB-lite"/>
    </source>
</evidence>
<proteinExistence type="predicted"/>
<gene>
    <name evidence="2" type="ORF">WA026_004944</name>
</gene>
<reference evidence="2 3" key="1">
    <citation type="submission" date="2023-03" db="EMBL/GenBank/DDBJ databases">
        <title>Genome insight into feeding habits of ladybird beetles.</title>
        <authorList>
            <person name="Li H.-S."/>
            <person name="Huang Y.-H."/>
            <person name="Pang H."/>
        </authorList>
    </citation>
    <scope>NUCLEOTIDE SEQUENCE [LARGE SCALE GENOMIC DNA]</scope>
    <source>
        <strain evidence="2">SYSU_2023b</strain>
        <tissue evidence="2">Whole body</tissue>
    </source>
</reference>
<evidence type="ECO:0000313" key="3">
    <source>
        <dbReference type="Proteomes" id="UP001431783"/>
    </source>
</evidence>
<name>A0AAW1UWP6_9CUCU</name>
<comment type="caution">
    <text evidence="2">The sequence shown here is derived from an EMBL/GenBank/DDBJ whole genome shotgun (WGS) entry which is preliminary data.</text>
</comment>
<feature type="compositionally biased region" description="Basic and acidic residues" evidence="1">
    <location>
        <begin position="173"/>
        <end position="195"/>
    </location>
</feature>
<evidence type="ECO:0000313" key="2">
    <source>
        <dbReference type="EMBL" id="KAK9884009.1"/>
    </source>
</evidence>
<accession>A0AAW1UWP6</accession>
<dbReference type="EMBL" id="JARQZJ010000092">
    <property type="protein sequence ID" value="KAK9884009.1"/>
    <property type="molecule type" value="Genomic_DNA"/>
</dbReference>
<organism evidence="2 3">
    <name type="scientific">Henosepilachna vigintioctopunctata</name>
    <dbReference type="NCBI Taxonomy" id="420089"/>
    <lineage>
        <taxon>Eukaryota</taxon>
        <taxon>Metazoa</taxon>
        <taxon>Ecdysozoa</taxon>
        <taxon>Arthropoda</taxon>
        <taxon>Hexapoda</taxon>
        <taxon>Insecta</taxon>
        <taxon>Pterygota</taxon>
        <taxon>Neoptera</taxon>
        <taxon>Endopterygota</taxon>
        <taxon>Coleoptera</taxon>
        <taxon>Polyphaga</taxon>
        <taxon>Cucujiformia</taxon>
        <taxon>Coccinelloidea</taxon>
        <taxon>Coccinellidae</taxon>
        <taxon>Epilachninae</taxon>
        <taxon>Epilachnini</taxon>
        <taxon>Henosepilachna</taxon>
    </lineage>
</organism>
<keyword evidence="3" id="KW-1185">Reference proteome</keyword>
<feature type="region of interest" description="Disordered" evidence="1">
    <location>
        <begin position="173"/>
        <end position="210"/>
    </location>
</feature>
<sequence>MSTEHITNDQAFNEHMAIILDDIQHLSLDDYVKAIAKKVQPENILLCDRMSNKVWIYLKDLCDVEFLAREKKISIEGYEICIRRLIEAPIKILLSNVLPSIPNYLLENKIRSLGFTTTSSMTFQNAEISGEEYGHMKSIRREIFIKPEEGKELPKSIEVTFEDKTHSIILSVDKKNEEQNTQLKDPKALENEERPQSSIPSTSKQNKILSSQKIPKIKINTKTNPSQIAVQKAIKRELQKNPDKYKRNFQQYFFLFEHYNIIEKFVKEYKDKEDLIIMLENIYEYCDKPLKRKITKILKELRK</sequence>